<protein>
    <submittedName>
        <fullName evidence="6">LysR family transcriptional regulator</fullName>
    </submittedName>
</protein>
<dbReference type="GO" id="GO:0006351">
    <property type="term" value="P:DNA-templated transcription"/>
    <property type="evidence" value="ECO:0007669"/>
    <property type="project" value="TreeGrafter"/>
</dbReference>
<dbReference type="PROSITE" id="PS50931">
    <property type="entry name" value="HTH_LYSR"/>
    <property type="match status" value="1"/>
</dbReference>
<dbReference type="RefSeq" id="WP_165030835.1">
    <property type="nucleotide sequence ID" value="NZ_JAAKZF010000032.1"/>
</dbReference>
<dbReference type="EMBL" id="JAAKZF010000032">
    <property type="protein sequence ID" value="NGO53449.1"/>
    <property type="molecule type" value="Genomic_DNA"/>
</dbReference>
<dbReference type="InterPro" id="IPR036388">
    <property type="entry name" value="WH-like_DNA-bd_sf"/>
</dbReference>
<evidence type="ECO:0000256" key="2">
    <source>
        <dbReference type="ARBA" id="ARBA00023015"/>
    </source>
</evidence>
<keyword evidence="7" id="KW-1185">Reference proteome</keyword>
<dbReference type="PANTHER" id="PTHR30537">
    <property type="entry name" value="HTH-TYPE TRANSCRIPTIONAL REGULATOR"/>
    <property type="match status" value="1"/>
</dbReference>
<proteinExistence type="inferred from homology"/>
<evidence type="ECO:0000256" key="4">
    <source>
        <dbReference type="ARBA" id="ARBA00023163"/>
    </source>
</evidence>
<sequence>MDRFESMRIFTRVAERRSFTRAAEDLVIPRSTVTDAVKLLEQRLGVRLLERTTRVVRPTLDGEAYYQRCVRLIADLEDAEAGFSSAKPSGLLRVDVHGTQARHFLLPALPAFLQTYPEIQLHISEVHQPMDIVREGYDCIIRVGELTDSSLIQRKLAELERGTFASPDYLERFGVPQSVQDLKKGHRMVGLLSPDQPAVAPFAFQVARETETILLPSDITVTGPETNVASACVGLGIIQVPRYRVVSELARSVLVEILSATPPPPIPVHVLYSHTRQLSPRLRVFLEWVAVQYRQESRRQNH</sequence>
<keyword evidence="4" id="KW-0804">Transcription</keyword>
<comment type="caution">
    <text evidence="6">The sequence shown here is derived from an EMBL/GenBank/DDBJ whole genome shotgun (WGS) entry which is preliminary data.</text>
</comment>
<dbReference type="Proteomes" id="UP001642900">
    <property type="component" value="Unassembled WGS sequence"/>
</dbReference>
<dbReference type="CDD" id="cd08472">
    <property type="entry name" value="PBP2_CrgA_like_3"/>
    <property type="match status" value="1"/>
</dbReference>
<dbReference type="GO" id="GO:0043565">
    <property type="term" value="F:sequence-specific DNA binding"/>
    <property type="evidence" value="ECO:0007669"/>
    <property type="project" value="TreeGrafter"/>
</dbReference>
<dbReference type="InterPro" id="IPR005119">
    <property type="entry name" value="LysR_subst-bd"/>
</dbReference>
<dbReference type="FunFam" id="1.10.10.10:FF:000001">
    <property type="entry name" value="LysR family transcriptional regulator"/>
    <property type="match status" value="1"/>
</dbReference>
<keyword evidence="2" id="KW-0805">Transcription regulation</keyword>
<evidence type="ECO:0000256" key="1">
    <source>
        <dbReference type="ARBA" id="ARBA00009437"/>
    </source>
</evidence>
<name>A0A6G4WFR9_9HYPH</name>
<dbReference type="SUPFAM" id="SSF53850">
    <property type="entry name" value="Periplasmic binding protein-like II"/>
    <property type="match status" value="1"/>
</dbReference>
<dbReference type="GO" id="GO:0003700">
    <property type="term" value="F:DNA-binding transcription factor activity"/>
    <property type="evidence" value="ECO:0007669"/>
    <property type="project" value="InterPro"/>
</dbReference>
<dbReference type="Gene3D" id="1.10.10.10">
    <property type="entry name" value="Winged helix-like DNA-binding domain superfamily/Winged helix DNA-binding domain"/>
    <property type="match status" value="1"/>
</dbReference>
<feature type="domain" description="HTH lysR-type" evidence="5">
    <location>
        <begin position="1"/>
        <end position="59"/>
    </location>
</feature>
<evidence type="ECO:0000256" key="3">
    <source>
        <dbReference type="ARBA" id="ARBA00023125"/>
    </source>
</evidence>
<evidence type="ECO:0000313" key="7">
    <source>
        <dbReference type="Proteomes" id="UP001642900"/>
    </source>
</evidence>
<gene>
    <name evidence="6" type="ORF">G6N73_20175</name>
</gene>
<reference evidence="6 7" key="1">
    <citation type="submission" date="2020-02" db="EMBL/GenBank/DDBJ databases">
        <title>Genome sequence of strain CCNWXJ40-4.</title>
        <authorList>
            <person name="Gao J."/>
            <person name="Sun J."/>
        </authorList>
    </citation>
    <scope>NUCLEOTIDE SEQUENCE [LARGE SCALE GENOMIC DNA]</scope>
    <source>
        <strain evidence="6 7">CCNWXJ 40-4</strain>
    </source>
</reference>
<accession>A0A6G4WFR9</accession>
<dbReference type="Pfam" id="PF03466">
    <property type="entry name" value="LysR_substrate"/>
    <property type="match status" value="1"/>
</dbReference>
<dbReference type="InterPro" id="IPR000847">
    <property type="entry name" value="LysR_HTH_N"/>
</dbReference>
<dbReference type="PANTHER" id="PTHR30537:SF72">
    <property type="entry name" value="LYSR FAMILY TRANSCRIPTIONAL REGULATOR"/>
    <property type="match status" value="1"/>
</dbReference>
<dbReference type="SUPFAM" id="SSF46785">
    <property type="entry name" value="Winged helix' DNA-binding domain"/>
    <property type="match status" value="1"/>
</dbReference>
<dbReference type="InterPro" id="IPR036390">
    <property type="entry name" value="WH_DNA-bd_sf"/>
</dbReference>
<comment type="similarity">
    <text evidence="1">Belongs to the LysR transcriptional regulatory family.</text>
</comment>
<dbReference type="Gene3D" id="3.40.190.290">
    <property type="match status" value="1"/>
</dbReference>
<dbReference type="AlphaFoldDB" id="A0A6G4WFR9"/>
<evidence type="ECO:0000259" key="5">
    <source>
        <dbReference type="PROSITE" id="PS50931"/>
    </source>
</evidence>
<organism evidence="6 7">
    <name type="scientific">Allomesorhizobium camelthorni</name>
    <dbReference type="NCBI Taxonomy" id="475069"/>
    <lineage>
        <taxon>Bacteria</taxon>
        <taxon>Pseudomonadati</taxon>
        <taxon>Pseudomonadota</taxon>
        <taxon>Alphaproteobacteria</taxon>
        <taxon>Hyphomicrobiales</taxon>
        <taxon>Phyllobacteriaceae</taxon>
        <taxon>Allomesorhizobium</taxon>
    </lineage>
</organism>
<keyword evidence="3" id="KW-0238">DNA-binding</keyword>
<dbReference type="Pfam" id="PF00126">
    <property type="entry name" value="HTH_1"/>
    <property type="match status" value="1"/>
</dbReference>
<dbReference type="InterPro" id="IPR058163">
    <property type="entry name" value="LysR-type_TF_proteobact-type"/>
</dbReference>
<evidence type="ECO:0000313" key="6">
    <source>
        <dbReference type="EMBL" id="NGO53449.1"/>
    </source>
</evidence>